<dbReference type="InterPro" id="IPR009057">
    <property type="entry name" value="Homeodomain-like_sf"/>
</dbReference>
<dbReference type="GO" id="GO:0043565">
    <property type="term" value="F:sequence-specific DNA binding"/>
    <property type="evidence" value="ECO:0007669"/>
    <property type="project" value="InterPro"/>
</dbReference>
<evidence type="ECO:0000313" key="6">
    <source>
        <dbReference type="Proteomes" id="UP000553776"/>
    </source>
</evidence>
<gene>
    <name evidence="5" type="ORF">H7B90_29730</name>
</gene>
<dbReference type="PANTHER" id="PTHR46796:SF6">
    <property type="entry name" value="ARAC SUBFAMILY"/>
    <property type="match status" value="1"/>
</dbReference>
<keyword evidence="2" id="KW-0238">DNA-binding</keyword>
<evidence type="ECO:0000259" key="4">
    <source>
        <dbReference type="PROSITE" id="PS01124"/>
    </source>
</evidence>
<dbReference type="InterPro" id="IPR018060">
    <property type="entry name" value="HTH_AraC"/>
</dbReference>
<sequence length="295" mass="33134">MVKCKKRTNVPNRALVEGGAGSLSERYSEIDEVVAYIHRHLHDPLSLARLASEAGYSPFHFTRIFKERIGLSPQYYISSLRLQRAKDLLLRTNLHIRDIALEVGQQSLGTFTTRFTGRVGMTPSEFRQSRHEANHRLEALKRLSDWQTPEASSSSFDRIEGEVRGEEPFDGIVLIGLFAKPIPEGLPLYGTLIPSAGPFRLAGVKPGTYYLMATSLSWNTDALNMLIPQATLRTRSKDPIVVSPQRPVPPLQVTLYPPRLDDPPILISLPVLMNQFLRRMSQEPKSAAFYRVGAE</sequence>
<evidence type="ECO:0000256" key="1">
    <source>
        <dbReference type="ARBA" id="ARBA00023015"/>
    </source>
</evidence>
<protein>
    <submittedName>
        <fullName evidence="5">Helix-turn-helix transcriptional regulator</fullName>
    </submittedName>
</protein>
<evidence type="ECO:0000256" key="3">
    <source>
        <dbReference type="ARBA" id="ARBA00023163"/>
    </source>
</evidence>
<dbReference type="Gene3D" id="1.10.10.60">
    <property type="entry name" value="Homeodomain-like"/>
    <property type="match status" value="2"/>
</dbReference>
<dbReference type="AlphaFoldDB" id="A0A841U6U4"/>
<proteinExistence type="predicted"/>
<evidence type="ECO:0000313" key="5">
    <source>
        <dbReference type="EMBL" id="MBB6695579.1"/>
    </source>
</evidence>
<organism evidence="5 6">
    <name type="scientific">Cohnella xylanilytica</name>
    <dbReference type="NCBI Taxonomy" id="557555"/>
    <lineage>
        <taxon>Bacteria</taxon>
        <taxon>Bacillati</taxon>
        <taxon>Bacillota</taxon>
        <taxon>Bacilli</taxon>
        <taxon>Bacillales</taxon>
        <taxon>Paenibacillaceae</taxon>
        <taxon>Cohnella</taxon>
    </lineage>
</organism>
<dbReference type="Proteomes" id="UP000553776">
    <property type="component" value="Unassembled WGS sequence"/>
</dbReference>
<dbReference type="EMBL" id="JACJVR010000130">
    <property type="protein sequence ID" value="MBB6695579.1"/>
    <property type="molecule type" value="Genomic_DNA"/>
</dbReference>
<dbReference type="SMART" id="SM00342">
    <property type="entry name" value="HTH_ARAC"/>
    <property type="match status" value="1"/>
</dbReference>
<dbReference type="InterPro" id="IPR050204">
    <property type="entry name" value="AraC_XylS_family_regulators"/>
</dbReference>
<evidence type="ECO:0000256" key="2">
    <source>
        <dbReference type="ARBA" id="ARBA00023125"/>
    </source>
</evidence>
<keyword evidence="3" id="KW-0804">Transcription</keyword>
<accession>A0A841U6U4</accession>
<dbReference type="PROSITE" id="PS01124">
    <property type="entry name" value="HTH_ARAC_FAMILY_2"/>
    <property type="match status" value="1"/>
</dbReference>
<keyword evidence="6" id="KW-1185">Reference proteome</keyword>
<dbReference type="GO" id="GO:0003700">
    <property type="term" value="F:DNA-binding transcription factor activity"/>
    <property type="evidence" value="ECO:0007669"/>
    <property type="project" value="InterPro"/>
</dbReference>
<dbReference type="SUPFAM" id="SSF46689">
    <property type="entry name" value="Homeodomain-like"/>
    <property type="match status" value="2"/>
</dbReference>
<dbReference type="PANTHER" id="PTHR46796">
    <property type="entry name" value="HTH-TYPE TRANSCRIPTIONAL ACTIVATOR RHAS-RELATED"/>
    <property type="match status" value="1"/>
</dbReference>
<feature type="domain" description="HTH araC/xylS-type" evidence="4">
    <location>
        <begin position="31"/>
        <end position="129"/>
    </location>
</feature>
<dbReference type="Pfam" id="PF12833">
    <property type="entry name" value="HTH_18"/>
    <property type="match status" value="1"/>
</dbReference>
<reference evidence="5 6" key="1">
    <citation type="submission" date="2020-08" db="EMBL/GenBank/DDBJ databases">
        <title>Cohnella phylogeny.</title>
        <authorList>
            <person name="Dunlap C."/>
        </authorList>
    </citation>
    <scope>NUCLEOTIDE SEQUENCE [LARGE SCALE GENOMIC DNA]</scope>
    <source>
        <strain evidence="5 6">DSM 25239</strain>
    </source>
</reference>
<comment type="caution">
    <text evidence="5">The sequence shown here is derived from an EMBL/GenBank/DDBJ whole genome shotgun (WGS) entry which is preliminary data.</text>
</comment>
<name>A0A841U6U4_9BACL</name>
<keyword evidence="1" id="KW-0805">Transcription regulation</keyword>